<evidence type="ECO:0000259" key="2">
    <source>
        <dbReference type="Pfam" id="PF10263"/>
    </source>
</evidence>
<feature type="compositionally biased region" description="Polar residues" evidence="1">
    <location>
        <begin position="124"/>
        <end position="135"/>
    </location>
</feature>
<dbReference type="Pfam" id="PF10263">
    <property type="entry name" value="SprT-like"/>
    <property type="match status" value="1"/>
</dbReference>
<dbReference type="InterPro" id="IPR044245">
    <property type="entry name" value="Spartan"/>
</dbReference>
<name>A0A9W8APM6_9FUNG</name>
<evidence type="ECO:0000256" key="1">
    <source>
        <dbReference type="SAM" id="MobiDB-lite"/>
    </source>
</evidence>
<organism evidence="3 4">
    <name type="scientific">Dispira parvispora</name>
    <dbReference type="NCBI Taxonomy" id="1520584"/>
    <lineage>
        <taxon>Eukaryota</taxon>
        <taxon>Fungi</taxon>
        <taxon>Fungi incertae sedis</taxon>
        <taxon>Zoopagomycota</taxon>
        <taxon>Kickxellomycotina</taxon>
        <taxon>Dimargaritomycetes</taxon>
        <taxon>Dimargaritales</taxon>
        <taxon>Dimargaritaceae</taxon>
        <taxon>Dispira</taxon>
    </lineage>
</organism>
<proteinExistence type="predicted"/>
<dbReference type="PANTHER" id="PTHR21220:SF0">
    <property type="entry name" value="DNA-DEPENDENT METALLOPROTEASE SPRTN"/>
    <property type="match status" value="1"/>
</dbReference>
<evidence type="ECO:0000313" key="3">
    <source>
        <dbReference type="EMBL" id="KAJ1954073.1"/>
    </source>
</evidence>
<sequence>MLDIHALFQKFNRENFQNKLSNVSLEWSNNLPIERVGNFLRRNPSDPGLIQLNAQRLQDGPTNEVIVALLHEMIHAFLFHTGRSDLGDFYEVTFLQEMHRINGECGANVTTGYMLEESYSVSTSKSAQNAPSGYTSHAPDSDNNSGSRKVIPAPSSYTVDINTGGELGQPRENPLKRAPMFILGSDSDQEKVHNSDSSNPAALRNVKPSMTGCHYCGIRVPKDKFWVHLEQCVNRHQ</sequence>
<dbReference type="GO" id="GO:0005634">
    <property type="term" value="C:nucleus"/>
    <property type="evidence" value="ECO:0007669"/>
    <property type="project" value="TreeGrafter"/>
</dbReference>
<evidence type="ECO:0000313" key="4">
    <source>
        <dbReference type="Proteomes" id="UP001150925"/>
    </source>
</evidence>
<dbReference type="InterPro" id="IPR006640">
    <property type="entry name" value="SprT-like_domain"/>
</dbReference>
<feature type="domain" description="SprT-like" evidence="2">
    <location>
        <begin position="5"/>
        <end position="108"/>
    </location>
</feature>
<reference evidence="3" key="1">
    <citation type="submission" date="2022-07" db="EMBL/GenBank/DDBJ databases">
        <title>Phylogenomic reconstructions and comparative analyses of Kickxellomycotina fungi.</title>
        <authorList>
            <person name="Reynolds N.K."/>
            <person name="Stajich J.E."/>
            <person name="Barry K."/>
            <person name="Grigoriev I.V."/>
            <person name="Crous P."/>
            <person name="Smith M.E."/>
        </authorList>
    </citation>
    <scope>NUCLEOTIDE SEQUENCE</scope>
    <source>
        <strain evidence="3">RSA 1196</strain>
    </source>
</reference>
<dbReference type="Proteomes" id="UP001150925">
    <property type="component" value="Unassembled WGS sequence"/>
</dbReference>
<feature type="region of interest" description="Disordered" evidence="1">
    <location>
        <begin position="124"/>
        <end position="174"/>
    </location>
</feature>
<keyword evidence="4" id="KW-1185">Reference proteome</keyword>
<protein>
    <recommendedName>
        <fullName evidence="2">SprT-like domain-containing protein</fullName>
    </recommendedName>
</protein>
<dbReference type="GO" id="GO:0006974">
    <property type="term" value="P:DNA damage response"/>
    <property type="evidence" value="ECO:0007669"/>
    <property type="project" value="InterPro"/>
</dbReference>
<dbReference type="GO" id="GO:0031593">
    <property type="term" value="F:polyubiquitin modification-dependent protein binding"/>
    <property type="evidence" value="ECO:0007669"/>
    <property type="project" value="TreeGrafter"/>
</dbReference>
<gene>
    <name evidence="3" type="ORF">IWQ62_005847</name>
</gene>
<dbReference type="AlphaFoldDB" id="A0A9W8APM6"/>
<dbReference type="GO" id="GO:0004222">
    <property type="term" value="F:metalloendopeptidase activity"/>
    <property type="evidence" value="ECO:0007669"/>
    <property type="project" value="InterPro"/>
</dbReference>
<dbReference type="PANTHER" id="PTHR21220">
    <property type="entry name" value="DNA-DEPENDENT METALLOPROTEASE SPRTN"/>
    <property type="match status" value="1"/>
</dbReference>
<accession>A0A9W8APM6</accession>
<dbReference type="EMBL" id="JANBPY010002682">
    <property type="protein sequence ID" value="KAJ1954073.1"/>
    <property type="molecule type" value="Genomic_DNA"/>
</dbReference>
<dbReference type="GO" id="GO:0003697">
    <property type="term" value="F:single-stranded DNA binding"/>
    <property type="evidence" value="ECO:0007669"/>
    <property type="project" value="InterPro"/>
</dbReference>
<comment type="caution">
    <text evidence="3">The sequence shown here is derived from an EMBL/GenBank/DDBJ whole genome shotgun (WGS) entry which is preliminary data.</text>
</comment>